<evidence type="ECO:0000313" key="6">
    <source>
        <dbReference type="EMBL" id="RAK59097.1"/>
    </source>
</evidence>
<dbReference type="RefSeq" id="WP_111456390.1">
    <property type="nucleotide sequence ID" value="NZ_QFYP01000001.1"/>
</dbReference>
<accession>A0A328AWV8</accession>
<dbReference type="GO" id="GO:0031956">
    <property type="term" value="F:medium-chain fatty acid-CoA ligase activity"/>
    <property type="evidence" value="ECO:0007669"/>
    <property type="project" value="TreeGrafter"/>
</dbReference>
<evidence type="ECO:0000259" key="5">
    <source>
        <dbReference type="Pfam" id="PF13193"/>
    </source>
</evidence>
<evidence type="ECO:0000256" key="2">
    <source>
        <dbReference type="ARBA" id="ARBA00022598"/>
    </source>
</evidence>
<dbReference type="PANTHER" id="PTHR43201:SF5">
    <property type="entry name" value="MEDIUM-CHAIN ACYL-COA LIGASE ACSF2, MITOCHONDRIAL"/>
    <property type="match status" value="1"/>
</dbReference>
<dbReference type="AlphaFoldDB" id="A0A328AWV8"/>
<name>A0A328AWV8_9CAUL</name>
<gene>
    <name evidence="6" type="ORF">DJ021_04415</name>
</gene>
<dbReference type="InterPro" id="IPR045851">
    <property type="entry name" value="AMP-bd_C_sf"/>
</dbReference>
<feature type="domain" description="AMP-binding enzyme C-terminal" evidence="5">
    <location>
        <begin position="400"/>
        <end position="465"/>
    </location>
</feature>
<dbReference type="Gene3D" id="3.40.50.12780">
    <property type="entry name" value="N-terminal domain of ligase-like"/>
    <property type="match status" value="1"/>
</dbReference>
<dbReference type="InterPro" id="IPR000873">
    <property type="entry name" value="AMP-dep_synth/lig_dom"/>
</dbReference>
<evidence type="ECO:0000313" key="7">
    <source>
        <dbReference type="Proteomes" id="UP000249842"/>
    </source>
</evidence>
<dbReference type="OrthoDB" id="9803968at2"/>
<dbReference type="Gene3D" id="3.30.300.30">
    <property type="match status" value="1"/>
</dbReference>
<dbReference type="GO" id="GO:0006631">
    <property type="term" value="P:fatty acid metabolic process"/>
    <property type="evidence" value="ECO:0007669"/>
    <property type="project" value="TreeGrafter"/>
</dbReference>
<feature type="region of interest" description="Disordered" evidence="3">
    <location>
        <begin position="130"/>
        <end position="173"/>
    </location>
</feature>
<evidence type="ECO:0000256" key="3">
    <source>
        <dbReference type="SAM" id="MobiDB-lite"/>
    </source>
</evidence>
<dbReference type="SUPFAM" id="SSF56801">
    <property type="entry name" value="Acetyl-CoA synthetase-like"/>
    <property type="match status" value="1"/>
</dbReference>
<dbReference type="Proteomes" id="UP000249842">
    <property type="component" value="Unassembled WGS sequence"/>
</dbReference>
<evidence type="ECO:0000259" key="4">
    <source>
        <dbReference type="Pfam" id="PF00501"/>
    </source>
</evidence>
<keyword evidence="2 6" id="KW-0436">Ligase</keyword>
<dbReference type="PANTHER" id="PTHR43201">
    <property type="entry name" value="ACYL-COA SYNTHETASE"/>
    <property type="match status" value="1"/>
</dbReference>
<comment type="caution">
    <text evidence="6">The sequence shown here is derived from an EMBL/GenBank/DDBJ whole genome shotgun (WGS) entry which is preliminary data.</text>
</comment>
<reference evidence="7" key="1">
    <citation type="submission" date="2018-05" db="EMBL/GenBank/DDBJ databases">
        <authorList>
            <person name="Li X."/>
        </authorList>
    </citation>
    <scope>NUCLEOTIDE SEQUENCE [LARGE SCALE GENOMIC DNA]</scope>
    <source>
        <strain evidence="7">HKS-05</strain>
    </source>
</reference>
<dbReference type="EMBL" id="QFYP01000001">
    <property type="protein sequence ID" value="RAK59097.1"/>
    <property type="molecule type" value="Genomic_DNA"/>
</dbReference>
<keyword evidence="7" id="KW-1185">Reference proteome</keyword>
<organism evidence="6 7">
    <name type="scientific">Phenylobacterium hankyongense</name>
    <dbReference type="NCBI Taxonomy" id="1813876"/>
    <lineage>
        <taxon>Bacteria</taxon>
        <taxon>Pseudomonadati</taxon>
        <taxon>Pseudomonadota</taxon>
        <taxon>Alphaproteobacteria</taxon>
        <taxon>Caulobacterales</taxon>
        <taxon>Caulobacteraceae</taxon>
        <taxon>Phenylobacterium</taxon>
    </lineage>
</organism>
<evidence type="ECO:0000256" key="1">
    <source>
        <dbReference type="ARBA" id="ARBA00006432"/>
    </source>
</evidence>
<proteinExistence type="inferred from homology"/>
<dbReference type="Pfam" id="PF13193">
    <property type="entry name" value="AMP-binding_C"/>
    <property type="match status" value="1"/>
</dbReference>
<sequence length="490" mass="53007">MSEELISLGAKLAQHARFQPNAPAVSCGDTTHSYAELHRRTNRLARGLQALGVKHGDLVTLGLPNGVGFVEACYAIWKLGATPQPVSFRLPKGELEAIMALAKTPIVIAEFKHEIDRPLVSIAEIAAESDDDSDLPDATAPISKAPTSGGSTGRPKLILSGQPGTTASETPEIGGWRLKPDSIAVLPAPLYHNAGFGMMMAAVAMGCHLVVMPRFDPEATLAEIERRRATWVYLVPTMMNRIWHLPDAVRAQYDIGSLETLWHLAAPCPAWLKEAFIRWVGPEKVMELYAGTEAQAVTIISGAEWLEHRGSVGRVTAGEMKAVGEDGRELPPGEVGEIYMRRAADAPPTYQYVGAEANVLPGGWESLGDIGWFDADGYLYLADRRTDMILVGGSNVYPAEIEAALEEHPAVQSCAVIGLPDDDLGNRIHAIVNAKGEVTPEALKAHLADRLVSYKQPRSFEFVDEPLRDDAGKVRRTALRDARIKAAEPA</sequence>
<comment type="similarity">
    <text evidence="1">Belongs to the ATP-dependent AMP-binding enzyme family.</text>
</comment>
<feature type="domain" description="AMP-dependent synthetase/ligase" evidence="4">
    <location>
        <begin position="13"/>
        <end position="343"/>
    </location>
</feature>
<dbReference type="Pfam" id="PF00501">
    <property type="entry name" value="AMP-binding"/>
    <property type="match status" value="1"/>
</dbReference>
<dbReference type="InterPro" id="IPR042099">
    <property type="entry name" value="ANL_N_sf"/>
</dbReference>
<protein>
    <submittedName>
        <fullName evidence="6">Acid--CoA ligase</fullName>
    </submittedName>
</protein>
<dbReference type="InterPro" id="IPR025110">
    <property type="entry name" value="AMP-bd_C"/>
</dbReference>